<keyword evidence="4" id="KW-0732">Signal</keyword>
<dbReference type="InterPro" id="IPR057336">
    <property type="entry name" value="GerAC_N"/>
</dbReference>
<feature type="domain" description="Spore germination GerAC-like C-terminal" evidence="8">
    <location>
        <begin position="203"/>
        <end position="354"/>
    </location>
</feature>
<reference evidence="10 11" key="1">
    <citation type="submission" date="2015-09" db="EMBL/GenBank/DDBJ databases">
        <title>Genome sequencing project for genomic taxonomy and phylogenomics of Bacillus-like bacteria.</title>
        <authorList>
            <person name="Liu B."/>
            <person name="Wang J."/>
            <person name="Zhu Y."/>
            <person name="Liu G."/>
            <person name="Chen Q."/>
            <person name="Chen Z."/>
            <person name="Lan J."/>
            <person name="Che J."/>
            <person name="Ge C."/>
            <person name="Shi H."/>
            <person name="Pan Z."/>
            <person name="Liu X."/>
        </authorList>
    </citation>
    <scope>NUCLEOTIDE SEQUENCE [LARGE SCALE GENOMIC DNA]</scope>
    <source>
        <strain evidence="10 11">DSM 8552</strain>
    </source>
</reference>
<evidence type="ECO:0000313" key="11">
    <source>
        <dbReference type="Proteomes" id="UP000051063"/>
    </source>
</evidence>
<dbReference type="InterPro" id="IPR038501">
    <property type="entry name" value="Spore_GerAC_C_sf"/>
</dbReference>
<keyword evidence="5" id="KW-0472">Membrane</keyword>
<dbReference type="Gene3D" id="3.30.300.210">
    <property type="entry name" value="Nutrient germinant receptor protein C, domain 3"/>
    <property type="match status" value="1"/>
</dbReference>
<dbReference type="PROSITE" id="PS51257">
    <property type="entry name" value="PROKAR_LIPOPROTEIN"/>
    <property type="match status" value="1"/>
</dbReference>
<dbReference type="InterPro" id="IPR008844">
    <property type="entry name" value="Spore_GerAC-like"/>
</dbReference>
<keyword evidence="3" id="KW-0309">Germination</keyword>
<dbReference type="InterPro" id="IPR046953">
    <property type="entry name" value="Spore_GerAC-like_C"/>
</dbReference>
<evidence type="ECO:0000256" key="5">
    <source>
        <dbReference type="ARBA" id="ARBA00023136"/>
    </source>
</evidence>
<evidence type="ECO:0000256" key="2">
    <source>
        <dbReference type="ARBA" id="ARBA00007886"/>
    </source>
</evidence>
<evidence type="ECO:0000256" key="7">
    <source>
        <dbReference type="ARBA" id="ARBA00023288"/>
    </source>
</evidence>
<dbReference type="Pfam" id="PF25198">
    <property type="entry name" value="Spore_GerAC_N"/>
    <property type="match status" value="1"/>
</dbReference>
<dbReference type="NCBIfam" id="TIGR02887">
    <property type="entry name" value="spore_ger_x_C"/>
    <property type="match status" value="1"/>
</dbReference>
<evidence type="ECO:0000256" key="3">
    <source>
        <dbReference type="ARBA" id="ARBA00022544"/>
    </source>
</evidence>
<dbReference type="EMBL" id="LJJB01000007">
    <property type="protein sequence ID" value="KQL49788.1"/>
    <property type="molecule type" value="Genomic_DNA"/>
</dbReference>
<comment type="subcellular location">
    <subcellularLocation>
        <location evidence="1">Membrane</location>
        <topology evidence="1">Lipid-anchor</topology>
    </subcellularLocation>
</comment>
<accession>A0ABR5NE09</accession>
<feature type="domain" description="Spore germination protein N-terminal" evidence="9">
    <location>
        <begin position="30"/>
        <end position="193"/>
    </location>
</feature>
<evidence type="ECO:0000259" key="9">
    <source>
        <dbReference type="Pfam" id="PF25198"/>
    </source>
</evidence>
<protein>
    <submittedName>
        <fullName evidence="10">Uncharacterized protein</fullName>
    </submittedName>
</protein>
<keyword evidence="11" id="KW-1185">Reference proteome</keyword>
<evidence type="ECO:0000256" key="1">
    <source>
        <dbReference type="ARBA" id="ARBA00004635"/>
    </source>
</evidence>
<dbReference type="PANTHER" id="PTHR35789:SF1">
    <property type="entry name" value="SPORE GERMINATION PROTEIN B3"/>
    <property type="match status" value="1"/>
</dbReference>
<dbReference type="PANTHER" id="PTHR35789">
    <property type="entry name" value="SPORE GERMINATION PROTEIN B3"/>
    <property type="match status" value="1"/>
</dbReference>
<keyword evidence="7" id="KW-0449">Lipoprotein</keyword>
<dbReference type="Pfam" id="PF05504">
    <property type="entry name" value="Spore_GerAC"/>
    <property type="match status" value="1"/>
</dbReference>
<comment type="similarity">
    <text evidence="2">Belongs to the GerABKC lipoprotein family.</text>
</comment>
<dbReference type="RefSeq" id="WP_055744109.1">
    <property type="nucleotide sequence ID" value="NZ_LJJB01000007.1"/>
</dbReference>
<name>A0ABR5NE09_BRECH</name>
<proteinExistence type="inferred from homology"/>
<organism evidence="10 11">
    <name type="scientific">Brevibacillus choshinensis</name>
    <dbReference type="NCBI Taxonomy" id="54911"/>
    <lineage>
        <taxon>Bacteria</taxon>
        <taxon>Bacillati</taxon>
        <taxon>Bacillota</taxon>
        <taxon>Bacilli</taxon>
        <taxon>Bacillales</taxon>
        <taxon>Paenibacillaceae</taxon>
        <taxon>Brevibacillus</taxon>
    </lineage>
</organism>
<comment type="caution">
    <text evidence="10">The sequence shown here is derived from an EMBL/GenBank/DDBJ whole genome shotgun (WGS) entry which is preliminary data.</text>
</comment>
<dbReference type="Proteomes" id="UP000051063">
    <property type="component" value="Unassembled WGS sequence"/>
</dbReference>
<evidence type="ECO:0000256" key="6">
    <source>
        <dbReference type="ARBA" id="ARBA00023139"/>
    </source>
</evidence>
<sequence length="360" mass="40063">MITKDHVHYLLKVLLMAGYLIVSSGCSINKDINHRALPIVMGLENGDGGYKIYLLIPNMNQSRTNVRIVTGTGKTINEILDRISKNMEIQVDLLHLKVIVFERALAEKGLGDSISSFMRARDISSKTIMAISEERLGPLFDKLKSSSTQNGMDVYNFFEKNAGWSPDVALTRIWQVFRSLHSYTNDVAIPMIKPGQTTAIASTGSAVIRNGKMVGKITSDETLLVNTFIGLGTQGKIEVMDHASVRILAEKISHSSSVVGNQVILNSNLKLKITILETKGAASVTMIKQELEALLTGRFQRLFRKTQSVKADILGVGQLFRAKIPRDRLEHWRSDYYPNMKMTIQINTIVQNEGLLKTKS</sequence>
<keyword evidence="6" id="KW-0564">Palmitate</keyword>
<evidence type="ECO:0000259" key="8">
    <source>
        <dbReference type="Pfam" id="PF05504"/>
    </source>
</evidence>
<gene>
    <name evidence="10" type="ORF">AN963_08785</name>
</gene>
<evidence type="ECO:0000256" key="4">
    <source>
        <dbReference type="ARBA" id="ARBA00022729"/>
    </source>
</evidence>
<evidence type="ECO:0000313" key="10">
    <source>
        <dbReference type="EMBL" id="KQL49788.1"/>
    </source>
</evidence>